<dbReference type="Proteomes" id="UP000054621">
    <property type="component" value="Unassembled WGS sequence"/>
</dbReference>
<comment type="caution">
    <text evidence="2">The sequence shown here is derived from an EMBL/GenBank/DDBJ whole genome shotgun (WGS) entry which is preliminary data.</text>
</comment>
<keyword evidence="1" id="KW-0732">Signal</keyword>
<feature type="chain" id="PRO_5006917902" evidence="1">
    <location>
        <begin position="23"/>
        <end position="145"/>
    </location>
</feature>
<reference evidence="2 3" key="1">
    <citation type="submission" date="2015-11" db="EMBL/GenBank/DDBJ databases">
        <title>Genomic analysis of 38 Legionella species identifies large and diverse effector repertoires.</title>
        <authorList>
            <person name="Burstein D."/>
            <person name="Amaro F."/>
            <person name="Zusman T."/>
            <person name="Lifshitz Z."/>
            <person name="Cohen O."/>
            <person name="Gilbert J.A."/>
            <person name="Pupko T."/>
            <person name="Shuman H.A."/>
            <person name="Segal G."/>
        </authorList>
    </citation>
    <scope>NUCLEOTIDE SEQUENCE [LARGE SCALE GENOMIC DNA]</scope>
    <source>
        <strain evidence="2 3">Mt.St.Helens-4</strain>
    </source>
</reference>
<name>A0A0W0YS21_9GAMM</name>
<dbReference type="AlphaFoldDB" id="A0A0W0YS21"/>
<dbReference type="EMBL" id="LNYV01000005">
    <property type="protein sequence ID" value="KTD59688.1"/>
    <property type="molecule type" value="Genomic_DNA"/>
</dbReference>
<evidence type="ECO:0000313" key="2">
    <source>
        <dbReference type="EMBL" id="KTD59688.1"/>
    </source>
</evidence>
<feature type="signal peptide" evidence="1">
    <location>
        <begin position="1"/>
        <end position="22"/>
    </location>
</feature>
<dbReference type="OrthoDB" id="5636981at2"/>
<dbReference type="eggNOG" id="ENOG503054C">
    <property type="taxonomic scope" value="Bacteria"/>
</dbReference>
<proteinExistence type="predicted"/>
<accession>A0A0W0YS21</accession>
<evidence type="ECO:0000313" key="3">
    <source>
        <dbReference type="Proteomes" id="UP000054621"/>
    </source>
</evidence>
<evidence type="ECO:0000256" key="1">
    <source>
        <dbReference type="SAM" id="SignalP"/>
    </source>
</evidence>
<gene>
    <name evidence="2" type="ORF">Lsai_0599</name>
</gene>
<sequence>MKGKSFIGLMVIALSLTNAAYADFTFYSSTSDCKNVSGDWKGSGTASHWLIECAYQGSGTISGLDREGGFKLDVEAHKLSGSSLCPQHTKHSLTGACVNGVVIVKTEYGNLSGYFSTDSGNSNGTLTVAPGIDVDVAIQFQRHGK</sequence>
<protein>
    <submittedName>
        <fullName evidence="2">Uncharacterized protein</fullName>
    </submittedName>
</protein>
<organism evidence="2 3">
    <name type="scientific">Legionella sainthelensi</name>
    <dbReference type="NCBI Taxonomy" id="28087"/>
    <lineage>
        <taxon>Bacteria</taxon>
        <taxon>Pseudomonadati</taxon>
        <taxon>Pseudomonadota</taxon>
        <taxon>Gammaproteobacteria</taxon>
        <taxon>Legionellales</taxon>
        <taxon>Legionellaceae</taxon>
        <taxon>Legionella</taxon>
    </lineage>
</organism>
<dbReference type="RefSeq" id="WP_027271544.1">
    <property type="nucleotide sequence ID" value="NZ_CAAAJE010000019.1"/>
</dbReference>
<dbReference type="PATRIC" id="fig|28087.4.peg.642"/>